<dbReference type="Gene3D" id="1.20.1250.20">
    <property type="entry name" value="MFS general substrate transporter like domains"/>
    <property type="match status" value="1"/>
</dbReference>
<proteinExistence type="inferred from homology"/>
<evidence type="ECO:0000256" key="3">
    <source>
        <dbReference type="ARBA" id="ARBA00022692"/>
    </source>
</evidence>
<reference evidence="7 8" key="1">
    <citation type="submission" date="2021-01" db="EMBL/GenBank/DDBJ databases">
        <title>Identification and Characterization of Corynebacterium sp.</title>
        <authorList>
            <person name="Luo Q."/>
            <person name="Qu P."/>
            <person name="Chen Q."/>
        </authorList>
    </citation>
    <scope>NUCLEOTIDE SEQUENCE [LARGE SCALE GENOMIC DNA]</scope>
    <source>
        <strain evidence="7 8">MC-18</strain>
    </source>
</reference>
<feature type="transmembrane region" description="Helical" evidence="6">
    <location>
        <begin position="165"/>
        <end position="187"/>
    </location>
</feature>
<dbReference type="GO" id="GO:0016020">
    <property type="term" value="C:membrane"/>
    <property type="evidence" value="ECO:0007669"/>
    <property type="project" value="UniProtKB-SubCell"/>
</dbReference>
<comment type="similarity">
    <text evidence="2">Belongs to the major facilitator superfamily. Nitrate/nitrite porter (TC 2.A.1.8) family.</text>
</comment>
<evidence type="ECO:0000313" key="8">
    <source>
        <dbReference type="Proteomes" id="UP001205920"/>
    </source>
</evidence>
<dbReference type="Proteomes" id="UP001205920">
    <property type="component" value="Unassembled WGS sequence"/>
</dbReference>
<feature type="transmembrane region" description="Helical" evidence="6">
    <location>
        <begin position="67"/>
        <end position="85"/>
    </location>
</feature>
<dbReference type="InterPro" id="IPR011701">
    <property type="entry name" value="MFS"/>
</dbReference>
<keyword evidence="8" id="KW-1185">Reference proteome</keyword>
<keyword evidence="4 6" id="KW-1133">Transmembrane helix</keyword>
<keyword evidence="5 6" id="KW-0472">Membrane</keyword>
<feature type="transmembrane region" description="Helical" evidence="6">
    <location>
        <begin position="31"/>
        <end position="55"/>
    </location>
</feature>
<dbReference type="RefSeq" id="WP_252931772.1">
    <property type="nucleotide sequence ID" value="NZ_JAEUWV010000014.1"/>
</dbReference>
<comment type="caution">
    <text evidence="7">The sequence shown here is derived from an EMBL/GenBank/DDBJ whole genome shotgun (WGS) entry which is preliminary data.</text>
</comment>
<evidence type="ECO:0000256" key="4">
    <source>
        <dbReference type="ARBA" id="ARBA00022989"/>
    </source>
</evidence>
<evidence type="ECO:0000256" key="2">
    <source>
        <dbReference type="ARBA" id="ARBA00008432"/>
    </source>
</evidence>
<organism evidence="7 8">
    <name type="scientific">Corynebacterium lipophilum</name>
    <dbReference type="NCBI Taxonomy" id="2804918"/>
    <lineage>
        <taxon>Bacteria</taxon>
        <taxon>Bacillati</taxon>
        <taxon>Actinomycetota</taxon>
        <taxon>Actinomycetes</taxon>
        <taxon>Mycobacteriales</taxon>
        <taxon>Corynebacteriaceae</taxon>
        <taxon>Corynebacterium</taxon>
    </lineage>
</organism>
<evidence type="ECO:0000256" key="1">
    <source>
        <dbReference type="ARBA" id="ARBA00004141"/>
    </source>
</evidence>
<evidence type="ECO:0000256" key="6">
    <source>
        <dbReference type="SAM" id="Phobius"/>
    </source>
</evidence>
<feature type="transmembrane region" description="Helical" evidence="6">
    <location>
        <begin position="401"/>
        <end position="420"/>
    </location>
</feature>
<evidence type="ECO:0000256" key="5">
    <source>
        <dbReference type="ARBA" id="ARBA00023136"/>
    </source>
</evidence>
<dbReference type="PANTHER" id="PTHR23515">
    <property type="entry name" value="HIGH-AFFINITY NITRATE TRANSPORTER 2.3"/>
    <property type="match status" value="1"/>
</dbReference>
<dbReference type="Pfam" id="PF07690">
    <property type="entry name" value="MFS_1"/>
    <property type="match status" value="1"/>
</dbReference>
<name>A0AAW5HW79_9CORY</name>
<evidence type="ECO:0000313" key="7">
    <source>
        <dbReference type="EMBL" id="MCO6395047.1"/>
    </source>
</evidence>
<dbReference type="SUPFAM" id="SSF103473">
    <property type="entry name" value="MFS general substrate transporter"/>
    <property type="match status" value="1"/>
</dbReference>
<feature type="transmembrane region" description="Helical" evidence="6">
    <location>
        <begin position="371"/>
        <end position="395"/>
    </location>
</feature>
<keyword evidence="3 6" id="KW-0812">Transmembrane</keyword>
<protein>
    <submittedName>
        <fullName evidence="7">NarK/NasA family nitrate transporter</fullName>
    </submittedName>
</protein>
<gene>
    <name evidence="7" type="ORF">JMN37_08710</name>
</gene>
<dbReference type="GO" id="GO:0015112">
    <property type="term" value="F:nitrate transmembrane transporter activity"/>
    <property type="evidence" value="ECO:0007669"/>
    <property type="project" value="InterPro"/>
</dbReference>
<feature type="transmembrane region" description="Helical" evidence="6">
    <location>
        <begin position="207"/>
        <end position="224"/>
    </location>
</feature>
<dbReference type="InterPro" id="IPR036259">
    <property type="entry name" value="MFS_trans_sf"/>
</dbReference>
<accession>A0AAW5HW79</accession>
<comment type="subcellular location">
    <subcellularLocation>
        <location evidence="1">Membrane</location>
        <topology evidence="1">Multi-pass membrane protein</topology>
    </subcellularLocation>
</comment>
<feature type="transmembrane region" description="Helical" evidence="6">
    <location>
        <begin position="337"/>
        <end position="359"/>
    </location>
</feature>
<feature type="transmembrane region" description="Helical" evidence="6">
    <location>
        <begin position="245"/>
        <end position="269"/>
    </location>
</feature>
<feature type="transmembrane region" description="Helical" evidence="6">
    <location>
        <begin position="122"/>
        <end position="144"/>
    </location>
</feature>
<feature type="transmembrane region" description="Helical" evidence="6">
    <location>
        <begin position="97"/>
        <end position="116"/>
    </location>
</feature>
<dbReference type="EMBL" id="JAEUWV010000014">
    <property type="protein sequence ID" value="MCO6395047.1"/>
    <property type="molecule type" value="Genomic_DNA"/>
</dbReference>
<feature type="transmembrane region" description="Helical" evidence="6">
    <location>
        <begin position="281"/>
        <end position="299"/>
    </location>
</feature>
<dbReference type="InterPro" id="IPR044772">
    <property type="entry name" value="NO3_transporter"/>
</dbReference>
<dbReference type="AlphaFoldDB" id="A0AAW5HW79"/>
<sequence>MSKLDTSQRVLTGWDAEDPEKWDAGIAWRTLWITTISMFFGFVTWYIVAAIAPRLNEIGFDLTAAQLYWLTAVPGLAAGIFRLIWMFLPPVLGTRKLITLSTALFLIPLVGWYFAVQSPETSYATLLILSFMTGIGGGIFSGFMPSTGYFFPKAKSGTALGLQAGLGNLGMSFVLLLAPWLIGITMIGSIEASDGSGTAINVHNVPAFFVPWVIIMVIVSWLMLKDVPVKANFRQQIDIFGNKNTWILTIIYVMTFGALAGFGAQLALLMKNSFGENATKLLGWAFMYALLGALIRALWGPLCDKYGGAIWTFVAGVGMTVTTAIAAIFLARGGDAAAPFFYTMLAMSVFAGIGNAGTFKQMPMILPKRQAGGVIGFTGAIAAFGPFIVGVLLTLMSAPTFFWGCVVYFIFATALTWIYYARPNAPFPG</sequence>
<feature type="transmembrane region" description="Helical" evidence="6">
    <location>
        <begin position="311"/>
        <end position="331"/>
    </location>
</feature>